<feature type="domain" description="C-type lectin" evidence="6">
    <location>
        <begin position="46"/>
        <end position="167"/>
    </location>
</feature>
<dbReference type="InterPro" id="IPR016187">
    <property type="entry name" value="CTDL_fold"/>
</dbReference>
<keyword evidence="4" id="KW-0430">Lectin</keyword>
<name>A0A0L0CJF9_LUCCU</name>
<evidence type="ECO:0000256" key="4">
    <source>
        <dbReference type="ARBA" id="ARBA00022734"/>
    </source>
</evidence>
<dbReference type="Gene3D" id="3.10.100.10">
    <property type="entry name" value="Mannose-Binding Protein A, subunit A"/>
    <property type="match status" value="1"/>
</dbReference>
<dbReference type="InterPro" id="IPR016186">
    <property type="entry name" value="C-type_lectin-like/link_sf"/>
</dbReference>
<dbReference type="GO" id="GO:0008083">
    <property type="term" value="F:growth factor activity"/>
    <property type="evidence" value="ECO:0007669"/>
    <property type="project" value="TreeGrafter"/>
</dbReference>
<dbReference type="SMART" id="SM00034">
    <property type="entry name" value="CLECT"/>
    <property type="match status" value="1"/>
</dbReference>
<evidence type="ECO:0000256" key="5">
    <source>
        <dbReference type="SAM" id="SignalP"/>
    </source>
</evidence>
<dbReference type="EMBL" id="JRES01000406">
    <property type="protein sequence ID" value="KNC31624.1"/>
    <property type="molecule type" value="Genomic_DNA"/>
</dbReference>
<evidence type="ECO:0000313" key="8">
    <source>
        <dbReference type="Proteomes" id="UP000037069"/>
    </source>
</evidence>
<reference evidence="7 8" key="1">
    <citation type="journal article" date="2015" name="Nat. Commun.">
        <title>Lucilia cuprina genome unlocks parasitic fly biology to underpin future interventions.</title>
        <authorList>
            <person name="Anstead C.A."/>
            <person name="Korhonen P.K."/>
            <person name="Young N.D."/>
            <person name="Hall R.S."/>
            <person name="Jex A.R."/>
            <person name="Murali S.C."/>
            <person name="Hughes D.S."/>
            <person name="Lee S.F."/>
            <person name="Perry T."/>
            <person name="Stroehlein A.J."/>
            <person name="Ansell B.R."/>
            <person name="Breugelmans B."/>
            <person name="Hofmann A."/>
            <person name="Qu J."/>
            <person name="Dugan S."/>
            <person name="Lee S.L."/>
            <person name="Chao H."/>
            <person name="Dinh H."/>
            <person name="Han Y."/>
            <person name="Doddapaneni H.V."/>
            <person name="Worley K.C."/>
            <person name="Muzny D.M."/>
            <person name="Ioannidis P."/>
            <person name="Waterhouse R.M."/>
            <person name="Zdobnov E.M."/>
            <person name="James P.J."/>
            <person name="Bagnall N.H."/>
            <person name="Kotze A.C."/>
            <person name="Gibbs R.A."/>
            <person name="Richards S."/>
            <person name="Batterham P."/>
            <person name="Gasser R.B."/>
        </authorList>
    </citation>
    <scope>NUCLEOTIDE SEQUENCE [LARGE SCALE GENOMIC DNA]</scope>
    <source>
        <strain evidence="7 8">LS</strain>
        <tissue evidence="7">Full body</tissue>
    </source>
</reference>
<proteinExistence type="predicted"/>
<sequence>MCQIIYKICVVISLMSMALASHKPQVSTTILDGFPNDLNIQPFVSVGNKLYHFGQSKVTWYKAFLICRSLGGFLASFDSQQELAALSDYLVGKYPLDRWWWLSGSDLDSEGDFYWYRTGERISYADWSTGQPDNAGGHENCVHLWYQNPKYQMNDWMCNQQAYYVCEADKPKTIAISVF</sequence>
<feature type="signal peptide" evidence="5">
    <location>
        <begin position="1"/>
        <end position="20"/>
    </location>
</feature>
<evidence type="ECO:0000256" key="1">
    <source>
        <dbReference type="ARBA" id="ARBA00004613"/>
    </source>
</evidence>
<comment type="subcellular location">
    <subcellularLocation>
        <location evidence="1">Secreted</location>
    </subcellularLocation>
</comment>
<dbReference type="InterPro" id="IPR051663">
    <property type="entry name" value="CLec_Tetranectin-domain"/>
</dbReference>
<dbReference type="SUPFAM" id="SSF56436">
    <property type="entry name" value="C-type lectin-like"/>
    <property type="match status" value="1"/>
</dbReference>
<protein>
    <recommendedName>
        <fullName evidence="6">C-type lectin domain-containing protein</fullName>
    </recommendedName>
</protein>
<gene>
    <name evidence="7" type="ORF">FF38_01244</name>
</gene>
<comment type="caution">
    <text evidence="7">The sequence shown here is derived from an EMBL/GenBank/DDBJ whole genome shotgun (WGS) entry which is preliminary data.</text>
</comment>
<feature type="chain" id="PRO_5005536434" description="C-type lectin domain-containing protein" evidence="5">
    <location>
        <begin position="21"/>
        <end position="179"/>
    </location>
</feature>
<dbReference type="PANTHER" id="PTHR22799:SF1">
    <property type="entry name" value="C-TYPE LECTIN DOMAIN FAMILY 11 MEMBER A"/>
    <property type="match status" value="1"/>
</dbReference>
<keyword evidence="3 5" id="KW-0732">Signal</keyword>
<accession>A0A0L0CJF9</accession>
<dbReference type="InterPro" id="IPR001304">
    <property type="entry name" value="C-type_lectin-like"/>
</dbReference>
<evidence type="ECO:0000259" key="6">
    <source>
        <dbReference type="PROSITE" id="PS50041"/>
    </source>
</evidence>
<dbReference type="Proteomes" id="UP000037069">
    <property type="component" value="Unassembled WGS sequence"/>
</dbReference>
<dbReference type="PANTHER" id="PTHR22799">
    <property type="entry name" value="TETRANECTIN-RELATED"/>
    <property type="match status" value="1"/>
</dbReference>
<dbReference type="OMA" id="YWTSAND"/>
<dbReference type="Pfam" id="PF00059">
    <property type="entry name" value="Lectin_C"/>
    <property type="match status" value="1"/>
</dbReference>
<dbReference type="AlphaFoldDB" id="A0A0L0CJF9"/>
<dbReference type="PROSITE" id="PS50041">
    <property type="entry name" value="C_TYPE_LECTIN_2"/>
    <property type="match status" value="1"/>
</dbReference>
<keyword evidence="2" id="KW-0964">Secreted</keyword>
<dbReference type="GO" id="GO:0030246">
    <property type="term" value="F:carbohydrate binding"/>
    <property type="evidence" value="ECO:0007669"/>
    <property type="project" value="UniProtKB-KW"/>
</dbReference>
<evidence type="ECO:0000313" key="7">
    <source>
        <dbReference type="EMBL" id="KNC31624.1"/>
    </source>
</evidence>
<dbReference type="CDD" id="cd00037">
    <property type="entry name" value="CLECT"/>
    <property type="match status" value="1"/>
</dbReference>
<dbReference type="OrthoDB" id="6340082at2759"/>
<dbReference type="GO" id="GO:0005615">
    <property type="term" value="C:extracellular space"/>
    <property type="evidence" value="ECO:0007669"/>
    <property type="project" value="TreeGrafter"/>
</dbReference>
<evidence type="ECO:0000256" key="3">
    <source>
        <dbReference type="ARBA" id="ARBA00022729"/>
    </source>
</evidence>
<organism evidence="7 8">
    <name type="scientific">Lucilia cuprina</name>
    <name type="common">Green bottle fly</name>
    <name type="synonym">Australian sheep blowfly</name>
    <dbReference type="NCBI Taxonomy" id="7375"/>
    <lineage>
        <taxon>Eukaryota</taxon>
        <taxon>Metazoa</taxon>
        <taxon>Ecdysozoa</taxon>
        <taxon>Arthropoda</taxon>
        <taxon>Hexapoda</taxon>
        <taxon>Insecta</taxon>
        <taxon>Pterygota</taxon>
        <taxon>Neoptera</taxon>
        <taxon>Endopterygota</taxon>
        <taxon>Diptera</taxon>
        <taxon>Brachycera</taxon>
        <taxon>Muscomorpha</taxon>
        <taxon>Oestroidea</taxon>
        <taxon>Calliphoridae</taxon>
        <taxon>Luciliinae</taxon>
        <taxon>Lucilia</taxon>
    </lineage>
</organism>
<keyword evidence="8" id="KW-1185">Reference proteome</keyword>
<evidence type="ECO:0000256" key="2">
    <source>
        <dbReference type="ARBA" id="ARBA00022525"/>
    </source>
</evidence>